<keyword evidence="2" id="KW-1185">Reference proteome</keyword>
<feature type="non-terminal residue" evidence="1">
    <location>
        <position position="325"/>
    </location>
</feature>
<name>A0A8J9VG34_9NEOP</name>
<dbReference type="Proteomes" id="UP000838878">
    <property type="component" value="Chromosome 9"/>
</dbReference>
<organism evidence="1 2">
    <name type="scientific">Brenthis ino</name>
    <name type="common">lesser marbled fritillary</name>
    <dbReference type="NCBI Taxonomy" id="405034"/>
    <lineage>
        <taxon>Eukaryota</taxon>
        <taxon>Metazoa</taxon>
        <taxon>Ecdysozoa</taxon>
        <taxon>Arthropoda</taxon>
        <taxon>Hexapoda</taxon>
        <taxon>Insecta</taxon>
        <taxon>Pterygota</taxon>
        <taxon>Neoptera</taxon>
        <taxon>Endopterygota</taxon>
        <taxon>Lepidoptera</taxon>
        <taxon>Glossata</taxon>
        <taxon>Ditrysia</taxon>
        <taxon>Papilionoidea</taxon>
        <taxon>Nymphalidae</taxon>
        <taxon>Heliconiinae</taxon>
        <taxon>Argynnini</taxon>
        <taxon>Brenthis</taxon>
    </lineage>
</organism>
<evidence type="ECO:0000313" key="2">
    <source>
        <dbReference type="Proteomes" id="UP000838878"/>
    </source>
</evidence>
<accession>A0A8J9VG34</accession>
<proteinExistence type="predicted"/>
<dbReference type="AlphaFoldDB" id="A0A8J9VG34"/>
<evidence type="ECO:0000313" key="1">
    <source>
        <dbReference type="EMBL" id="CAH0731087.1"/>
    </source>
</evidence>
<gene>
    <name evidence="1" type="ORF">BINO364_LOCUS15999</name>
</gene>
<dbReference type="EMBL" id="OV170229">
    <property type="protein sequence ID" value="CAH0731087.1"/>
    <property type="molecule type" value="Genomic_DNA"/>
</dbReference>
<sequence>MQASRDKINELQMIISKMPIEACCVTALPEFGVRWRDIAKAVRNARLPMTPNSVAKILCRHVVNTLPSEEVSEIVARLRLKLEATRKRTWHLIKLSEQISDEPVNVLTRVLPSRVLQAVRSIKRQSNMQPEVHTVKLGDLIYISIQMVSATACGSVLYVAAVPREPVALASTVKGSLLGACVRGLGYNTFEDASLHGQDIYSLLRIYNTNHNEQPDFFTDEPSCSIVPSITRNGIDYTSRGQIEKCAEGVLGAAPHLNKLTVTAERDFFDPDILKKKMKVTFQLESEDIAQTLLSWAKKGAILPNSELFQIFHKIKSNKIHIEDE</sequence>
<dbReference type="OrthoDB" id="8184399at2759"/>
<protein>
    <submittedName>
        <fullName evidence="1">Uncharacterized protein</fullName>
    </submittedName>
</protein>
<reference evidence="1" key="1">
    <citation type="submission" date="2021-12" db="EMBL/GenBank/DDBJ databases">
        <authorList>
            <person name="Martin H S."/>
        </authorList>
    </citation>
    <scope>NUCLEOTIDE SEQUENCE</scope>
</reference>